<keyword evidence="1" id="KW-0732">Signal</keyword>
<dbReference type="EMBL" id="HAGN01000224">
    <property type="protein sequence ID" value="SMD29646.1"/>
    <property type="molecule type" value="Transcribed_RNA"/>
</dbReference>
<feature type="chain" id="PRO_5019802451" evidence="1">
    <location>
        <begin position="19"/>
        <end position="409"/>
    </location>
</feature>
<dbReference type="SUPFAM" id="SSF55797">
    <property type="entry name" value="PR-1-like"/>
    <property type="match status" value="1"/>
</dbReference>
<feature type="signal peptide" evidence="1">
    <location>
        <begin position="1"/>
        <end position="18"/>
    </location>
</feature>
<dbReference type="PRINTS" id="PR00837">
    <property type="entry name" value="V5TPXLIKE"/>
</dbReference>
<evidence type="ECO:0000313" key="3">
    <source>
        <dbReference type="EMBL" id="SMD29646.1"/>
    </source>
</evidence>
<dbReference type="CDD" id="cd05380">
    <property type="entry name" value="CAP_euk"/>
    <property type="match status" value="1"/>
</dbReference>
<name>A0A482ZBT3_CORTR</name>
<dbReference type="SMART" id="SM00198">
    <property type="entry name" value="SCP"/>
    <property type="match status" value="1"/>
</dbReference>
<accession>A0A482ZBT3</accession>
<feature type="domain" description="SCP" evidence="2">
    <location>
        <begin position="52"/>
        <end position="213"/>
    </location>
</feature>
<dbReference type="InterPro" id="IPR014044">
    <property type="entry name" value="CAP_dom"/>
</dbReference>
<proteinExistence type="predicted"/>
<evidence type="ECO:0000259" key="2">
    <source>
        <dbReference type="SMART" id="SM00198"/>
    </source>
</evidence>
<reference evidence="3" key="1">
    <citation type="submission" date="2017-03" db="EMBL/GenBank/DDBJ databases">
        <authorList>
            <person name="QRISCLOUD D."/>
        </authorList>
    </citation>
    <scope>NUCLEOTIDE SEQUENCE</scope>
</reference>
<dbReference type="Gene3D" id="3.40.33.10">
    <property type="entry name" value="CAP"/>
    <property type="match status" value="1"/>
</dbReference>
<dbReference type="InterPro" id="IPR001283">
    <property type="entry name" value="CRISP-related"/>
</dbReference>
<dbReference type="PRINTS" id="PR00838">
    <property type="entry name" value="V5ALLERGEN"/>
</dbReference>
<organism evidence="3">
    <name type="scientific">Coremiocnemis tropix</name>
    <name type="common">Australian tarantula spider</name>
    <dbReference type="NCBI Taxonomy" id="1904443"/>
    <lineage>
        <taxon>Eukaryota</taxon>
        <taxon>Metazoa</taxon>
        <taxon>Ecdysozoa</taxon>
        <taxon>Arthropoda</taxon>
        <taxon>Chelicerata</taxon>
        <taxon>Arachnida</taxon>
        <taxon>Araneae</taxon>
        <taxon>Mygalomorphae</taxon>
        <taxon>Avicularoidea</taxon>
        <taxon>Theraphosidae</taxon>
        <taxon>Coremiocnemis</taxon>
    </lineage>
</organism>
<dbReference type="InterPro" id="IPR018244">
    <property type="entry name" value="Allrgn_V5/Tpx1_CS"/>
</dbReference>
<dbReference type="Pfam" id="PF00188">
    <property type="entry name" value="CAP"/>
    <property type="match status" value="1"/>
</dbReference>
<protein>
    <submittedName>
        <fullName evidence="3">U30-Theraphotoxin-Ct1m_1</fullName>
    </submittedName>
</protein>
<dbReference type="InterPro" id="IPR035940">
    <property type="entry name" value="CAP_sf"/>
</dbReference>
<sequence length="409" mass="45415">MRFHVILMLSWFWLEVNGDTCPAIYLRYAKQHTFCLPPKSSCTILRNTVTQSDKEVILREHNLLRSKIATGKETAYSMPKASNMLQMVWDDELAAVAQKHANQCTIKHDCKGCRRVKNFGVGQNLFQRKSPTEPSQSTWAEAVTDWYSEIKYFQKEQIDGFIDGEGPPATGHFTQEIWADTWRVGCGYSLFKKGSEFEELYTCNYGPGGNVENQPIYKKGDPCTSCPINSCCGNSCSGGTSYPGLCRISGDNAPQYKRPEGLVFYCTFNNEPDCATTTTGANKWETSQTLSGSYIGTVLNGGESSTLSFTTSFKVAKKPICFTSYYRSGPQVDGEKPAGTAMEIFKLPAMPNFSFTPKLESNGLLTFTRFNVALGWNMETKFSVSFSVPAGKPAQYLEITNISVKQGSC</sequence>
<dbReference type="PANTHER" id="PTHR10334">
    <property type="entry name" value="CYSTEINE-RICH SECRETORY PROTEIN-RELATED"/>
    <property type="match status" value="1"/>
</dbReference>
<dbReference type="InterPro" id="IPR002413">
    <property type="entry name" value="V5_allergen-like"/>
</dbReference>
<dbReference type="PROSITE" id="PS01010">
    <property type="entry name" value="CRISP_2"/>
    <property type="match status" value="1"/>
</dbReference>
<reference evidence="3" key="2">
    <citation type="submission" date="2019-04" db="EMBL/GenBank/DDBJ databases">
        <title>Unravelling the molecular evolution of spider venoms.</title>
        <authorList>
            <person name="Pineda S."/>
        </authorList>
    </citation>
    <scope>NUCLEOTIDE SEQUENCE</scope>
</reference>
<dbReference type="AlphaFoldDB" id="A0A482ZBT3"/>
<evidence type="ECO:0000256" key="1">
    <source>
        <dbReference type="SAM" id="SignalP"/>
    </source>
</evidence>
<dbReference type="GO" id="GO:0005576">
    <property type="term" value="C:extracellular region"/>
    <property type="evidence" value="ECO:0007669"/>
    <property type="project" value="InterPro"/>
</dbReference>